<feature type="binding site" evidence="9 12">
    <location>
        <begin position="212"/>
        <end position="214"/>
    </location>
    <ligand>
        <name>FMN</name>
        <dbReference type="ChEBI" id="CHEBI:58210"/>
    </ligand>
</feature>
<feature type="site" description="Interacts with tRNA" evidence="9">
    <location>
        <position position="97"/>
    </location>
</feature>
<dbReference type="NCBIfam" id="NF008774">
    <property type="entry name" value="PRK11815.1"/>
    <property type="match status" value="1"/>
</dbReference>
<evidence type="ECO:0000256" key="7">
    <source>
        <dbReference type="ARBA" id="ARBA00022884"/>
    </source>
</evidence>
<gene>
    <name evidence="9 14" type="primary">dusA</name>
    <name evidence="14" type="ORF">KCG56_00175</name>
</gene>
<evidence type="ECO:0000256" key="11">
    <source>
        <dbReference type="PIRSR" id="PIRSR006621-1"/>
    </source>
</evidence>
<comment type="catalytic activity">
    <reaction evidence="9">
        <text>5,6-dihydrouridine(20a) in tRNA + NADP(+) = uridine(20a) in tRNA + NADPH + H(+)</text>
        <dbReference type="Rhea" id="RHEA:53344"/>
        <dbReference type="Rhea" id="RHEA-COMP:13535"/>
        <dbReference type="Rhea" id="RHEA-COMP:13536"/>
        <dbReference type="ChEBI" id="CHEBI:15378"/>
        <dbReference type="ChEBI" id="CHEBI:57783"/>
        <dbReference type="ChEBI" id="CHEBI:58349"/>
        <dbReference type="ChEBI" id="CHEBI:65315"/>
        <dbReference type="ChEBI" id="CHEBI:74443"/>
    </reaction>
</comment>
<keyword evidence="7 9" id="KW-0694">RNA-binding</keyword>
<dbReference type="AlphaFoldDB" id="A0A9X9N4A6"/>
<comment type="catalytic activity">
    <reaction evidence="9">
        <text>5,6-dihydrouridine(20) in tRNA + NAD(+) = uridine(20) in tRNA + NADH + H(+)</text>
        <dbReference type="Rhea" id="RHEA:53340"/>
        <dbReference type="Rhea" id="RHEA-COMP:13533"/>
        <dbReference type="Rhea" id="RHEA-COMP:13534"/>
        <dbReference type="ChEBI" id="CHEBI:15378"/>
        <dbReference type="ChEBI" id="CHEBI:57540"/>
        <dbReference type="ChEBI" id="CHEBI:57945"/>
        <dbReference type="ChEBI" id="CHEBI:65315"/>
        <dbReference type="ChEBI" id="CHEBI:74443"/>
        <dbReference type="EC" id="1.3.1.91"/>
    </reaction>
</comment>
<feature type="binding site" evidence="9">
    <location>
        <begin position="17"/>
        <end position="19"/>
    </location>
    <ligand>
        <name>FMN</name>
        <dbReference type="ChEBI" id="CHEBI:58210"/>
    </ligand>
</feature>
<evidence type="ECO:0000313" key="14">
    <source>
        <dbReference type="EMBL" id="UTG72904.1"/>
    </source>
</evidence>
<feature type="binding site" evidence="9 12">
    <location>
        <position position="70"/>
    </location>
    <ligand>
        <name>FMN</name>
        <dbReference type="ChEBI" id="CHEBI:58210"/>
    </ligand>
</feature>
<feature type="site" description="Interacts with tRNA" evidence="9">
    <location>
        <position position="187"/>
    </location>
</feature>
<comment type="function">
    <text evidence="9">Catalyzes the synthesis of 5,6-dihydrouridine (D), a modified base found in the D-loop of most tRNAs, via the reduction of the C5-C6 double bond in target uridines. Specifically modifies U20 and U20a in tRNAs.</text>
</comment>
<dbReference type="GO" id="GO:0010181">
    <property type="term" value="F:FMN binding"/>
    <property type="evidence" value="ECO:0007669"/>
    <property type="project" value="UniProtKB-UniRule"/>
</dbReference>
<dbReference type="GO" id="GO:0102264">
    <property type="term" value="F:tRNA-dihydrouridine20 synthase activity"/>
    <property type="evidence" value="ECO:0007669"/>
    <property type="project" value="UniProtKB-EC"/>
</dbReference>
<dbReference type="GO" id="GO:0050660">
    <property type="term" value="F:flavin adenine dinucleotide binding"/>
    <property type="evidence" value="ECO:0007669"/>
    <property type="project" value="InterPro"/>
</dbReference>
<keyword evidence="2 9" id="KW-0820">tRNA-binding</keyword>
<feature type="binding site" evidence="9 12">
    <location>
        <begin position="234"/>
        <end position="235"/>
    </location>
    <ligand>
        <name>FMN</name>
        <dbReference type="ChEBI" id="CHEBI:58210"/>
    </ligand>
</feature>
<dbReference type="Gene3D" id="1.20.120.1460">
    <property type="match status" value="1"/>
</dbReference>
<comment type="similarity">
    <text evidence="9">Belongs to the Dus family. DusA subfamily.</text>
</comment>
<keyword evidence="5 9" id="KW-0819">tRNA processing</keyword>
<evidence type="ECO:0000313" key="15">
    <source>
        <dbReference type="Proteomes" id="UP001057305"/>
    </source>
</evidence>
<evidence type="ECO:0000256" key="5">
    <source>
        <dbReference type="ARBA" id="ARBA00022694"/>
    </source>
</evidence>
<comment type="catalytic activity">
    <reaction evidence="9">
        <text>5,6-dihydrouridine(20) in tRNA + NADP(+) = uridine(20) in tRNA + NADPH + H(+)</text>
        <dbReference type="Rhea" id="RHEA:53336"/>
        <dbReference type="Rhea" id="RHEA-COMP:13533"/>
        <dbReference type="Rhea" id="RHEA-COMP:13534"/>
        <dbReference type="ChEBI" id="CHEBI:15378"/>
        <dbReference type="ChEBI" id="CHEBI:57783"/>
        <dbReference type="ChEBI" id="CHEBI:58349"/>
        <dbReference type="ChEBI" id="CHEBI:65315"/>
        <dbReference type="ChEBI" id="CHEBI:74443"/>
        <dbReference type="EC" id="1.3.1.91"/>
    </reaction>
</comment>
<comment type="similarity">
    <text evidence="10">Belongs to the dus family.</text>
</comment>
<comment type="catalytic activity">
    <reaction evidence="9">
        <text>5,6-dihydrouridine(20a) in tRNA + NAD(+) = uridine(20a) in tRNA + NADH + H(+)</text>
        <dbReference type="Rhea" id="RHEA:53348"/>
        <dbReference type="Rhea" id="RHEA-COMP:13535"/>
        <dbReference type="Rhea" id="RHEA-COMP:13536"/>
        <dbReference type="ChEBI" id="CHEBI:15378"/>
        <dbReference type="ChEBI" id="CHEBI:57540"/>
        <dbReference type="ChEBI" id="CHEBI:57945"/>
        <dbReference type="ChEBI" id="CHEBI:65315"/>
        <dbReference type="ChEBI" id="CHEBI:74443"/>
    </reaction>
</comment>
<dbReference type="InterPro" id="IPR001269">
    <property type="entry name" value="DUS_fam"/>
</dbReference>
<keyword evidence="3 9" id="KW-0285">Flavoprotein</keyword>
<feature type="binding site" evidence="9 12">
    <location>
        <position position="172"/>
    </location>
    <ligand>
        <name>FMN</name>
        <dbReference type="ChEBI" id="CHEBI:58210"/>
    </ligand>
</feature>
<feature type="active site" description="Proton donor" evidence="9 11">
    <location>
        <position position="100"/>
    </location>
</feature>
<dbReference type="CDD" id="cd02801">
    <property type="entry name" value="DUS_like_FMN"/>
    <property type="match status" value="1"/>
</dbReference>
<dbReference type="PANTHER" id="PTHR42907:SF1">
    <property type="entry name" value="FMN-LINKED OXIDOREDUCTASES SUPERFAMILY PROTEIN"/>
    <property type="match status" value="1"/>
</dbReference>
<proteinExistence type="inferred from homology"/>
<accession>A0A9X9N4A6</accession>
<dbReference type="InterPro" id="IPR018517">
    <property type="entry name" value="tRNA_hU_synthase_CS"/>
</dbReference>
<dbReference type="NCBIfam" id="TIGR00742">
    <property type="entry name" value="yjbN"/>
    <property type="match status" value="1"/>
</dbReference>
<keyword evidence="12" id="KW-0547">Nucleotide-binding</keyword>
<dbReference type="InterPro" id="IPR035587">
    <property type="entry name" value="DUS-like_FMN-bd"/>
</dbReference>
<dbReference type="Gene3D" id="3.20.20.70">
    <property type="entry name" value="Aldolase class I"/>
    <property type="match status" value="1"/>
</dbReference>
<evidence type="ECO:0000256" key="12">
    <source>
        <dbReference type="PIRSR" id="PIRSR006621-2"/>
    </source>
</evidence>
<organism evidence="14 15">
    <name type="scientific">Neisseria subflava</name>
    <dbReference type="NCBI Taxonomy" id="28449"/>
    <lineage>
        <taxon>Bacteria</taxon>
        <taxon>Pseudomonadati</taxon>
        <taxon>Pseudomonadota</taxon>
        <taxon>Betaproteobacteria</taxon>
        <taxon>Neisseriales</taxon>
        <taxon>Neisseriaceae</taxon>
        <taxon>Neisseria</taxon>
    </lineage>
</organism>
<dbReference type="Pfam" id="PF01207">
    <property type="entry name" value="Dus"/>
    <property type="match status" value="1"/>
</dbReference>
<dbReference type="Proteomes" id="UP001057305">
    <property type="component" value="Chromosome"/>
</dbReference>
<evidence type="ECO:0000256" key="3">
    <source>
        <dbReference type="ARBA" id="ARBA00022630"/>
    </source>
</evidence>
<protein>
    <recommendedName>
        <fullName evidence="9">tRNA-dihydrouridine(20/20a) synthase</fullName>
        <ecNumber evidence="9">1.3.1.91</ecNumber>
    </recommendedName>
    <alternativeName>
        <fullName evidence="9">U20-specific dihydrouridine synthase</fullName>
        <shortName evidence="9">U20-specific Dus</shortName>
    </alternativeName>
    <alternativeName>
        <fullName evidence="9">tRNA-dihydrouridine synthase A</fullName>
    </alternativeName>
</protein>
<name>A0A9X9N4A6_NEISU</name>
<dbReference type="PIRSF" id="PIRSF006621">
    <property type="entry name" value="Dus"/>
    <property type="match status" value="1"/>
</dbReference>
<feature type="site" description="Interacts with tRNA; defines subfamily-specific binding signature" evidence="9">
    <location>
        <position position="302"/>
    </location>
</feature>
<evidence type="ECO:0000256" key="1">
    <source>
        <dbReference type="ARBA" id="ARBA00001917"/>
    </source>
</evidence>
<feature type="site" description="Interacts with tRNA; defines subfamily-specific binding signature" evidence="9">
    <location>
        <position position="184"/>
    </location>
</feature>
<keyword evidence="8 9" id="KW-0560">Oxidoreductase</keyword>
<dbReference type="EC" id="1.3.1.91" evidence="9"/>
<dbReference type="InterPro" id="IPR004653">
    <property type="entry name" value="DusA"/>
</dbReference>
<dbReference type="InterPro" id="IPR013785">
    <property type="entry name" value="Aldolase_TIM"/>
</dbReference>
<keyword evidence="4 9" id="KW-0288">FMN</keyword>
<evidence type="ECO:0000259" key="13">
    <source>
        <dbReference type="Pfam" id="PF01207"/>
    </source>
</evidence>
<dbReference type="GO" id="GO:0000049">
    <property type="term" value="F:tRNA binding"/>
    <property type="evidence" value="ECO:0007669"/>
    <property type="project" value="UniProtKB-UniRule"/>
</dbReference>
<dbReference type="EMBL" id="CP073116">
    <property type="protein sequence ID" value="UTG72904.1"/>
    <property type="molecule type" value="Genomic_DNA"/>
</dbReference>
<sequence>MSMSASSLPARRLSVAPMLDWTDRHYRFMARQITRNAWLYSEMVNSGAVVYGDKDRFLSFNEGEQPVALQLGGSDPHDLAIAAKAAEAYGYNEVNLNCGCPSPRVQKGAFGACLMNDVDLVADCLNAMQDAVEIPVTVKHRIGVDRQTEYQVVADFVGTLREKTACRTFIVHARNAWLDGLSPKENREVPPLKYEYVYRLKQEFPDLEILINGGITTNEEIAEHLKFVDGVMIGREAYHNPMLMRDWDALFYNDAHEPIQYADLAAWLYAYSREQIASRRGTILRHIVRHALGLMHGLKNARTWRRMLSDAALLKDNDGSLILDAWKEVERANIWD</sequence>
<feature type="site" description="Interacts with tRNA; defines subfamily-specific binding signature" evidence="9">
    <location>
        <position position="305"/>
    </location>
</feature>
<evidence type="ECO:0000256" key="8">
    <source>
        <dbReference type="ARBA" id="ARBA00023002"/>
    </source>
</evidence>
<evidence type="ECO:0000256" key="6">
    <source>
        <dbReference type="ARBA" id="ARBA00022857"/>
    </source>
</evidence>
<dbReference type="HAMAP" id="MF_02041">
    <property type="entry name" value="DusA_subfam"/>
    <property type="match status" value="1"/>
</dbReference>
<evidence type="ECO:0000256" key="10">
    <source>
        <dbReference type="PIRNR" id="PIRNR006621"/>
    </source>
</evidence>
<reference evidence="14" key="1">
    <citation type="submission" date="2021-04" db="EMBL/GenBank/DDBJ databases">
        <title>Characterizing Neisseria spp. as novel respiratory pathobionts in bronchiectasis.</title>
        <authorList>
            <person name="Li L."/>
            <person name="Mac Aogain M."/>
            <person name="Xu T."/>
            <person name="Jaggi T.K."/>
            <person name="Chan L.Y."/>
            <person name="Keir H.R."/>
            <person name="Dicker A.J."/>
            <person name="Qu J."/>
            <person name="Liu Y."/>
            <person name="Chen H.S."/>
            <person name="Koh M.S."/>
            <person name="Ong T.H."/>
            <person name="Lim A.Y.H."/>
            <person name="Abisheganaden J."/>
            <person name="Low T.B."/>
            <person name="Oliver B.G."/>
            <person name="Tan N.S."/>
            <person name="Fang M."/>
            <person name="Chalmers J.D."/>
            <person name="Chotirmall S.H."/>
        </authorList>
    </citation>
    <scope>NUCLEOTIDE SEQUENCE</scope>
    <source>
        <strain evidence="14">TT0073</strain>
    </source>
</reference>
<comment type="cofactor">
    <cofactor evidence="1 9 10 12">
        <name>FMN</name>
        <dbReference type="ChEBI" id="CHEBI:58210"/>
    </cofactor>
</comment>
<dbReference type="PANTHER" id="PTHR42907">
    <property type="entry name" value="FMN-LINKED OXIDOREDUCTASES SUPERFAMILY PROTEIN"/>
    <property type="match status" value="1"/>
</dbReference>
<dbReference type="SUPFAM" id="SSF51395">
    <property type="entry name" value="FMN-linked oxidoreductases"/>
    <property type="match status" value="1"/>
</dbReference>
<dbReference type="PROSITE" id="PS01136">
    <property type="entry name" value="UPF0034"/>
    <property type="match status" value="1"/>
</dbReference>
<feature type="domain" description="DUS-like FMN-binding" evidence="13">
    <location>
        <begin position="15"/>
        <end position="317"/>
    </location>
</feature>
<evidence type="ECO:0000256" key="2">
    <source>
        <dbReference type="ARBA" id="ARBA00022555"/>
    </source>
</evidence>
<keyword evidence="6 9" id="KW-0521">NADP</keyword>
<feature type="binding site" evidence="9 12">
    <location>
        <position position="139"/>
    </location>
    <ligand>
        <name>FMN</name>
        <dbReference type="ChEBI" id="CHEBI:58210"/>
    </ligand>
</feature>
<evidence type="ECO:0000256" key="4">
    <source>
        <dbReference type="ARBA" id="ARBA00022643"/>
    </source>
</evidence>
<evidence type="ECO:0000256" key="9">
    <source>
        <dbReference type="HAMAP-Rule" id="MF_02041"/>
    </source>
</evidence>